<dbReference type="Gene3D" id="1.10.10.60">
    <property type="entry name" value="Homeodomain-like"/>
    <property type="match status" value="2"/>
</dbReference>
<keyword evidence="2" id="KW-0238">DNA-binding</keyword>
<dbReference type="PROSITE" id="PS01124">
    <property type="entry name" value="HTH_ARAC_FAMILY_2"/>
    <property type="match status" value="1"/>
</dbReference>
<dbReference type="InterPro" id="IPR011051">
    <property type="entry name" value="RmlC_Cupin_sf"/>
</dbReference>
<dbReference type="AlphaFoldDB" id="A0A5B6TQI2"/>
<organism evidence="5 6">
    <name type="scientific">Rufibacter hautae</name>
    <dbReference type="NCBI Taxonomy" id="2595005"/>
    <lineage>
        <taxon>Bacteria</taxon>
        <taxon>Pseudomonadati</taxon>
        <taxon>Bacteroidota</taxon>
        <taxon>Cytophagia</taxon>
        <taxon>Cytophagales</taxon>
        <taxon>Hymenobacteraceae</taxon>
        <taxon>Rufibacter</taxon>
    </lineage>
</organism>
<evidence type="ECO:0000313" key="6">
    <source>
        <dbReference type="Proteomes" id="UP000324133"/>
    </source>
</evidence>
<feature type="domain" description="HTH araC/xylS-type" evidence="4">
    <location>
        <begin position="187"/>
        <end position="285"/>
    </location>
</feature>
<accession>A0A5B6TQI2</accession>
<protein>
    <submittedName>
        <fullName evidence="5">Helix-turn-helix transcriptional regulator</fullName>
    </submittedName>
</protein>
<dbReference type="InterPro" id="IPR009057">
    <property type="entry name" value="Homeodomain-like_sf"/>
</dbReference>
<dbReference type="OrthoDB" id="792101at2"/>
<dbReference type="RefSeq" id="WP_149091739.1">
    <property type="nucleotide sequence ID" value="NZ_VKKY01000002.1"/>
</dbReference>
<evidence type="ECO:0000313" key="5">
    <source>
        <dbReference type="EMBL" id="KAA3438683.1"/>
    </source>
</evidence>
<dbReference type="GO" id="GO:0003700">
    <property type="term" value="F:DNA-binding transcription factor activity"/>
    <property type="evidence" value="ECO:0007669"/>
    <property type="project" value="InterPro"/>
</dbReference>
<dbReference type="SMART" id="SM00342">
    <property type="entry name" value="HTH_ARAC"/>
    <property type="match status" value="1"/>
</dbReference>
<dbReference type="Gene3D" id="2.60.120.10">
    <property type="entry name" value="Jelly Rolls"/>
    <property type="match status" value="1"/>
</dbReference>
<dbReference type="PANTHER" id="PTHR43280">
    <property type="entry name" value="ARAC-FAMILY TRANSCRIPTIONAL REGULATOR"/>
    <property type="match status" value="1"/>
</dbReference>
<dbReference type="PANTHER" id="PTHR43280:SF2">
    <property type="entry name" value="HTH-TYPE TRANSCRIPTIONAL REGULATOR EXSA"/>
    <property type="match status" value="1"/>
</dbReference>
<dbReference type="Proteomes" id="UP000324133">
    <property type="component" value="Unassembled WGS sequence"/>
</dbReference>
<evidence type="ECO:0000256" key="1">
    <source>
        <dbReference type="ARBA" id="ARBA00023015"/>
    </source>
</evidence>
<dbReference type="EMBL" id="VKKY01000002">
    <property type="protein sequence ID" value="KAA3438683.1"/>
    <property type="molecule type" value="Genomic_DNA"/>
</dbReference>
<dbReference type="InterPro" id="IPR018062">
    <property type="entry name" value="HTH_AraC-typ_CS"/>
</dbReference>
<dbReference type="SUPFAM" id="SSF51182">
    <property type="entry name" value="RmlC-like cupins"/>
    <property type="match status" value="1"/>
</dbReference>
<dbReference type="Pfam" id="PF12833">
    <property type="entry name" value="HTH_18"/>
    <property type="match status" value="1"/>
</dbReference>
<comment type="caution">
    <text evidence="5">The sequence shown here is derived from an EMBL/GenBank/DDBJ whole genome shotgun (WGS) entry which is preliminary data.</text>
</comment>
<evidence type="ECO:0000256" key="3">
    <source>
        <dbReference type="ARBA" id="ARBA00023163"/>
    </source>
</evidence>
<evidence type="ECO:0000259" key="4">
    <source>
        <dbReference type="PROSITE" id="PS01124"/>
    </source>
</evidence>
<dbReference type="PROSITE" id="PS00041">
    <property type="entry name" value="HTH_ARAC_FAMILY_1"/>
    <property type="match status" value="1"/>
</dbReference>
<name>A0A5B6TQI2_9BACT</name>
<dbReference type="InterPro" id="IPR018060">
    <property type="entry name" value="HTH_AraC"/>
</dbReference>
<keyword evidence="3" id="KW-0804">Transcription</keyword>
<sequence>MKPLHFKIPKTSGESVRVQYDEQRHFYENLHFHPELQIMVICESTGTRFIGDSIGSFGSGDIVVLGSNLPHVFRNDKKYYEPDSELQAKNISVFVDLASFEDNLFSLPEAHDLQRFLLNSKRGLLIKGETRKKVMALLQDMRTLKGFERIIQVLIIFNLLSHSTELEMLSSVGFNANLNESDNRKINDVFNYIMNNFSEDIKLSDAANVANMSVNAFCRYFKQHTQKTYSQFLNEIRIGHACKLLIEDKWNIRETAFECGYDNISYFNRQFKDITNFTPTEFVKLHNTRFTKDFSLVETAQE</sequence>
<dbReference type="GO" id="GO:0043565">
    <property type="term" value="F:sequence-specific DNA binding"/>
    <property type="evidence" value="ECO:0007669"/>
    <property type="project" value="InterPro"/>
</dbReference>
<reference evidence="5 6" key="1">
    <citation type="submission" date="2019-07" db="EMBL/GenBank/DDBJ databases">
        <title>Rufibacter sp. nov., isolated from lake sediment.</title>
        <authorList>
            <person name="Qu J.-H."/>
        </authorList>
    </citation>
    <scope>NUCLEOTIDE SEQUENCE [LARGE SCALE GENOMIC DNA]</scope>
    <source>
        <strain evidence="5 6">NBS58-1</strain>
    </source>
</reference>
<gene>
    <name evidence="5" type="ORF">FOA19_15800</name>
</gene>
<dbReference type="SUPFAM" id="SSF46689">
    <property type="entry name" value="Homeodomain-like"/>
    <property type="match status" value="2"/>
</dbReference>
<keyword evidence="6" id="KW-1185">Reference proteome</keyword>
<proteinExistence type="predicted"/>
<dbReference type="InterPro" id="IPR014710">
    <property type="entry name" value="RmlC-like_jellyroll"/>
</dbReference>
<evidence type="ECO:0000256" key="2">
    <source>
        <dbReference type="ARBA" id="ARBA00023125"/>
    </source>
</evidence>
<keyword evidence="1" id="KW-0805">Transcription regulation</keyword>